<evidence type="ECO:0000256" key="1">
    <source>
        <dbReference type="SAM" id="MobiDB-lite"/>
    </source>
</evidence>
<feature type="compositionally biased region" description="Low complexity" evidence="1">
    <location>
        <begin position="286"/>
        <end position="303"/>
    </location>
</feature>
<proteinExistence type="predicted"/>
<feature type="region of interest" description="Disordered" evidence="1">
    <location>
        <begin position="123"/>
        <end position="164"/>
    </location>
</feature>
<sequence length="462" mass="51737">MAAEMTKERQEAEMRDRVNRLGDGRVRRMSTFNRSNAIFECPPSPVKQISSPLPEHTNPRMLYERDHEHARSWNPGVYELDAAGGEQNYAVTQYKSTCSTKTMISPTASSVVPQQCIIPVVISEPPPSSTIPSSDTHHTRRGSNMLGMRNQRQAKSFDERRGSSHMLLTTERRTTSETDDQRKRLMRQATIRMLEPENPVSAECQTLWDHRGHLEQLSALGISDPSSNSTSFESYSESIVAVQPSSSALPKDSEKSVDANVKRSKYKNLLTQRKFLTTVTNPALPSSFDSTGSSSSYAGGPSSDANFASSVDSAELERRRLSLMSCNDGTRATNIPAISTSSRRPVAEIPPFHRSPNQRDYSVDAHTDHIFREFSQRLCGRRLTEALSVVCDHKYHRPTREQLNTVRSRSSGIATKCCRNRCPYEELSSRIDPTYPSPTFSSTLPSRGQSVDIEETLTEQLR</sequence>
<protein>
    <submittedName>
        <fullName evidence="2">IlGF domain-containing protein</fullName>
    </submittedName>
</protein>
<dbReference type="InterPro" id="IPR016179">
    <property type="entry name" value="Insulin-like"/>
</dbReference>
<dbReference type="InterPro" id="IPR036438">
    <property type="entry name" value="Insulin-like_sf"/>
</dbReference>
<name>A0A2A6B3Z6_PRIPA</name>
<dbReference type="SMART" id="SM00078">
    <property type="entry name" value="IlGF"/>
    <property type="match status" value="1"/>
</dbReference>
<dbReference type="Gene3D" id="1.10.100.10">
    <property type="entry name" value="Insulin-like"/>
    <property type="match status" value="1"/>
</dbReference>
<accession>A0A2A6B3Z6</accession>
<dbReference type="OrthoDB" id="6247020at2759"/>
<keyword evidence="3" id="KW-1185">Reference proteome</keyword>
<feature type="region of interest" description="Disordered" evidence="1">
    <location>
        <begin position="433"/>
        <end position="462"/>
    </location>
</feature>
<reference evidence="2" key="2">
    <citation type="submission" date="2022-06" db="UniProtKB">
        <authorList>
            <consortium name="EnsemblMetazoa"/>
        </authorList>
    </citation>
    <scope>IDENTIFICATION</scope>
    <source>
        <strain evidence="2">PS312</strain>
    </source>
</reference>
<dbReference type="Proteomes" id="UP000005239">
    <property type="component" value="Unassembled WGS sequence"/>
</dbReference>
<gene>
    <name evidence="2" type="primary">WBGene00277849</name>
</gene>
<feature type="compositionally biased region" description="Acidic residues" evidence="1">
    <location>
        <begin position="452"/>
        <end position="462"/>
    </location>
</feature>
<evidence type="ECO:0000313" key="3">
    <source>
        <dbReference type="Proteomes" id="UP000005239"/>
    </source>
</evidence>
<evidence type="ECO:0000313" key="2">
    <source>
        <dbReference type="EnsemblMetazoa" id="PPA39480.1"/>
    </source>
</evidence>
<accession>A0A8R1YUB5</accession>
<dbReference type="GO" id="GO:0005576">
    <property type="term" value="C:extracellular region"/>
    <property type="evidence" value="ECO:0007669"/>
    <property type="project" value="InterPro"/>
</dbReference>
<dbReference type="AlphaFoldDB" id="A0A2A6B3Z6"/>
<dbReference type="CDD" id="cd04366">
    <property type="entry name" value="IlGF_insulin_bombyxin_like"/>
    <property type="match status" value="1"/>
</dbReference>
<dbReference type="GO" id="GO:0005179">
    <property type="term" value="F:hormone activity"/>
    <property type="evidence" value="ECO:0007669"/>
    <property type="project" value="InterPro"/>
</dbReference>
<organism evidence="2 3">
    <name type="scientific">Pristionchus pacificus</name>
    <name type="common">Parasitic nematode worm</name>
    <dbReference type="NCBI Taxonomy" id="54126"/>
    <lineage>
        <taxon>Eukaryota</taxon>
        <taxon>Metazoa</taxon>
        <taxon>Ecdysozoa</taxon>
        <taxon>Nematoda</taxon>
        <taxon>Chromadorea</taxon>
        <taxon>Rhabditida</taxon>
        <taxon>Rhabditina</taxon>
        <taxon>Diplogasteromorpha</taxon>
        <taxon>Diplogasteroidea</taxon>
        <taxon>Neodiplogasteridae</taxon>
        <taxon>Pristionchus</taxon>
    </lineage>
</organism>
<dbReference type="SUPFAM" id="SSF56994">
    <property type="entry name" value="Insulin-like"/>
    <property type="match status" value="1"/>
</dbReference>
<feature type="region of interest" description="Disordered" evidence="1">
    <location>
        <begin position="281"/>
        <end position="311"/>
    </location>
</feature>
<dbReference type="EnsemblMetazoa" id="PPA39480.1">
    <property type="protein sequence ID" value="PPA39480.1"/>
    <property type="gene ID" value="WBGene00277849"/>
</dbReference>
<feature type="compositionally biased region" description="Polar residues" evidence="1">
    <location>
        <begin position="437"/>
        <end position="449"/>
    </location>
</feature>
<reference evidence="3" key="1">
    <citation type="journal article" date="2008" name="Nat. Genet.">
        <title>The Pristionchus pacificus genome provides a unique perspective on nematode lifestyle and parasitism.</title>
        <authorList>
            <person name="Dieterich C."/>
            <person name="Clifton S.W."/>
            <person name="Schuster L.N."/>
            <person name="Chinwalla A."/>
            <person name="Delehaunty K."/>
            <person name="Dinkelacker I."/>
            <person name="Fulton L."/>
            <person name="Fulton R."/>
            <person name="Godfrey J."/>
            <person name="Minx P."/>
            <person name="Mitreva M."/>
            <person name="Roeseler W."/>
            <person name="Tian H."/>
            <person name="Witte H."/>
            <person name="Yang S.P."/>
            <person name="Wilson R.K."/>
            <person name="Sommer R.J."/>
        </authorList>
    </citation>
    <scope>NUCLEOTIDE SEQUENCE [LARGE SCALE GENOMIC DNA]</scope>
    <source>
        <strain evidence="3">PS312</strain>
    </source>
</reference>